<dbReference type="InterPro" id="IPR013324">
    <property type="entry name" value="RNA_pol_sigma_r3/r4-like"/>
</dbReference>
<dbReference type="AlphaFoldDB" id="A0A3D9YYT8"/>
<dbReference type="PANTHER" id="PTHR43133:SF58">
    <property type="entry name" value="ECF RNA POLYMERASE SIGMA FACTOR SIGD"/>
    <property type="match status" value="1"/>
</dbReference>
<evidence type="ECO:0000259" key="7">
    <source>
        <dbReference type="Pfam" id="PF08281"/>
    </source>
</evidence>
<evidence type="ECO:0000256" key="2">
    <source>
        <dbReference type="ARBA" id="ARBA00023015"/>
    </source>
</evidence>
<keyword evidence="4" id="KW-0238">DNA-binding</keyword>
<dbReference type="Gene3D" id="1.10.10.10">
    <property type="entry name" value="Winged helix-like DNA-binding domain superfamily/Winged helix DNA-binding domain"/>
    <property type="match status" value="1"/>
</dbReference>
<evidence type="ECO:0000313" key="9">
    <source>
        <dbReference type="Proteomes" id="UP000256900"/>
    </source>
</evidence>
<dbReference type="InterPro" id="IPR014284">
    <property type="entry name" value="RNA_pol_sigma-70_dom"/>
</dbReference>
<dbReference type="GO" id="GO:0016987">
    <property type="term" value="F:sigma factor activity"/>
    <property type="evidence" value="ECO:0007669"/>
    <property type="project" value="UniProtKB-KW"/>
</dbReference>
<name>A0A3D9YYT8_9HYPH</name>
<organism evidence="8 9">
    <name type="scientific">Methylovirgula ligni</name>
    <dbReference type="NCBI Taxonomy" id="569860"/>
    <lineage>
        <taxon>Bacteria</taxon>
        <taxon>Pseudomonadati</taxon>
        <taxon>Pseudomonadota</taxon>
        <taxon>Alphaproteobacteria</taxon>
        <taxon>Hyphomicrobiales</taxon>
        <taxon>Beijerinckiaceae</taxon>
        <taxon>Methylovirgula</taxon>
    </lineage>
</organism>
<dbReference type="SUPFAM" id="SSF88946">
    <property type="entry name" value="Sigma2 domain of RNA polymerase sigma factors"/>
    <property type="match status" value="1"/>
</dbReference>
<feature type="domain" description="RNA polymerase sigma factor 70 region 4 type 2" evidence="7">
    <location>
        <begin position="124"/>
        <end position="174"/>
    </location>
</feature>
<keyword evidence="9" id="KW-1185">Reference proteome</keyword>
<dbReference type="InterPro" id="IPR036388">
    <property type="entry name" value="WH-like_DNA-bd_sf"/>
</dbReference>
<comment type="caution">
    <text evidence="8">The sequence shown here is derived from an EMBL/GenBank/DDBJ whole genome shotgun (WGS) entry which is preliminary data.</text>
</comment>
<keyword evidence="5" id="KW-0804">Transcription</keyword>
<proteinExistence type="inferred from homology"/>
<dbReference type="InterPro" id="IPR039425">
    <property type="entry name" value="RNA_pol_sigma-70-like"/>
</dbReference>
<dbReference type="GO" id="GO:0006352">
    <property type="term" value="P:DNA-templated transcription initiation"/>
    <property type="evidence" value="ECO:0007669"/>
    <property type="project" value="InterPro"/>
</dbReference>
<dbReference type="Gene3D" id="1.10.1740.10">
    <property type="match status" value="1"/>
</dbReference>
<dbReference type="EMBL" id="QUMO01000002">
    <property type="protein sequence ID" value="REF87821.1"/>
    <property type="molecule type" value="Genomic_DNA"/>
</dbReference>
<keyword evidence="2" id="KW-0805">Transcription regulation</keyword>
<evidence type="ECO:0000256" key="3">
    <source>
        <dbReference type="ARBA" id="ARBA00023082"/>
    </source>
</evidence>
<dbReference type="GO" id="GO:0003677">
    <property type="term" value="F:DNA binding"/>
    <property type="evidence" value="ECO:0007669"/>
    <property type="project" value="UniProtKB-KW"/>
</dbReference>
<evidence type="ECO:0000256" key="5">
    <source>
        <dbReference type="ARBA" id="ARBA00023163"/>
    </source>
</evidence>
<dbReference type="Proteomes" id="UP000256900">
    <property type="component" value="Unassembled WGS sequence"/>
</dbReference>
<dbReference type="InterPro" id="IPR013249">
    <property type="entry name" value="RNA_pol_sigma70_r4_t2"/>
</dbReference>
<dbReference type="PANTHER" id="PTHR43133">
    <property type="entry name" value="RNA POLYMERASE ECF-TYPE SIGMA FACTO"/>
    <property type="match status" value="1"/>
</dbReference>
<sequence length="185" mass="20212">MRADRNSEWGSLLRAANAGDSLAYQRFLRELAPVLRAFVRRLLARSTSASVDVEDIVQEILLAIHLKRQTWIETAPVTPWVFTIARHKTIDALRRRGRHIDVPIDDFSESLASDNAEPDLAGVYIDRQLGALPEGQRKVVQAIAVAGDSIPEAAEKLMMTQGAVRVALHRGLAAIAARTKGGGTA</sequence>
<dbReference type="InterPro" id="IPR007627">
    <property type="entry name" value="RNA_pol_sigma70_r2"/>
</dbReference>
<feature type="domain" description="RNA polymerase sigma-70 region 2" evidence="6">
    <location>
        <begin position="30"/>
        <end position="98"/>
    </location>
</feature>
<protein>
    <submittedName>
        <fullName evidence="8">RNA polymerase sigma-70 factor (ECF subfamily)</fullName>
    </submittedName>
</protein>
<comment type="similarity">
    <text evidence="1">Belongs to the sigma-70 factor family. ECF subfamily.</text>
</comment>
<dbReference type="NCBIfam" id="TIGR02937">
    <property type="entry name" value="sigma70-ECF"/>
    <property type="match status" value="1"/>
</dbReference>
<dbReference type="Pfam" id="PF08281">
    <property type="entry name" value="Sigma70_r4_2"/>
    <property type="match status" value="1"/>
</dbReference>
<dbReference type="NCBIfam" id="NF009165">
    <property type="entry name" value="PRK12512.1"/>
    <property type="match status" value="1"/>
</dbReference>
<keyword evidence="3" id="KW-0731">Sigma factor</keyword>
<dbReference type="Pfam" id="PF04542">
    <property type="entry name" value="Sigma70_r2"/>
    <property type="match status" value="1"/>
</dbReference>
<dbReference type="RefSeq" id="WP_245411212.1">
    <property type="nucleotide sequence ID" value="NZ_CP025086.1"/>
</dbReference>
<dbReference type="SUPFAM" id="SSF88659">
    <property type="entry name" value="Sigma3 and sigma4 domains of RNA polymerase sigma factors"/>
    <property type="match status" value="1"/>
</dbReference>
<gene>
    <name evidence="8" type="ORF">DES32_1451</name>
</gene>
<evidence type="ECO:0000256" key="1">
    <source>
        <dbReference type="ARBA" id="ARBA00010641"/>
    </source>
</evidence>
<evidence type="ECO:0000256" key="4">
    <source>
        <dbReference type="ARBA" id="ARBA00023125"/>
    </source>
</evidence>
<evidence type="ECO:0000313" key="8">
    <source>
        <dbReference type="EMBL" id="REF87821.1"/>
    </source>
</evidence>
<accession>A0A3D9YYT8</accession>
<evidence type="ECO:0000259" key="6">
    <source>
        <dbReference type="Pfam" id="PF04542"/>
    </source>
</evidence>
<reference evidence="8 9" key="1">
    <citation type="submission" date="2018-08" db="EMBL/GenBank/DDBJ databases">
        <title>Genomic Encyclopedia of Type Strains, Phase IV (KMG-IV): sequencing the most valuable type-strain genomes for metagenomic binning, comparative biology and taxonomic classification.</title>
        <authorList>
            <person name="Goeker M."/>
        </authorList>
    </citation>
    <scope>NUCLEOTIDE SEQUENCE [LARGE SCALE GENOMIC DNA]</scope>
    <source>
        <strain evidence="8 9">BW863</strain>
    </source>
</reference>
<dbReference type="InterPro" id="IPR013325">
    <property type="entry name" value="RNA_pol_sigma_r2"/>
</dbReference>